<keyword evidence="1" id="KW-1133">Transmembrane helix</keyword>
<sequence length="140" mass="14917">MISRLLGGLKPWLLVAVLAAALAVVAYVLVLRSQLDSVQHQHAKSQAALDITTATLAVQVEQNRLLVEALDVRERELNDGAQRIDRLRAQAEALGADDANDVSKAWANQRLPSDVSSWVRDLITPGDAGAKSSGAAVVSD</sequence>
<protein>
    <recommendedName>
        <fullName evidence="4">Chemotaxis protein</fullName>
    </recommendedName>
</protein>
<evidence type="ECO:0000256" key="1">
    <source>
        <dbReference type="SAM" id="Phobius"/>
    </source>
</evidence>
<dbReference type="RefSeq" id="WP_264431600.1">
    <property type="nucleotide sequence ID" value="NZ_CP080628.1"/>
</dbReference>
<reference evidence="2" key="1">
    <citation type="journal article" date="2022" name="Antonie Van Leeuwenhoek">
        <title>Whole genome sequencing of the halophilic Halomonas qaidamensis XH36, a novel species strain with high ectoine production.</title>
        <authorList>
            <person name="Zhang T."/>
            <person name="Cui T."/>
            <person name="Cao Y."/>
            <person name="Li Y."/>
            <person name="Li F."/>
            <person name="Zhu D."/>
            <person name="Xing J."/>
        </authorList>
    </citation>
    <scope>NUCLEOTIDE SEQUENCE</scope>
    <source>
        <strain evidence="2">XH36</strain>
    </source>
</reference>
<accession>A0ABY6JYT8</accession>
<geneLocation type="plasmid" evidence="2 3">
    <name>unnamed</name>
</geneLocation>
<organism evidence="2 3">
    <name type="scientific">Halomonas qaidamensis</name>
    <dbReference type="NCBI Taxonomy" id="2866211"/>
    <lineage>
        <taxon>Bacteria</taxon>
        <taxon>Pseudomonadati</taxon>
        <taxon>Pseudomonadota</taxon>
        <taxon>Gammaproteobacteria</taxon>
        <taxon>Oceanospirillales</taxon>
        <taxon>Halomonadaceae</taxon>
        <taxon>Halomonas</taxon>
    </lineage>
</organism>
<keyword evidence="2" id="KW-0614">Plasmid</keyword>
<proteinExistence type="predicted"/>
<evidence type="ECO:0008006" key="4">
    <source>
        <dbReference type="Google" id="ProtNLM"/>
    </source>
</evidence>
<evidence type="ECO:0000313" key="2">
    <source>
        <dbReference type="EMBL" id="UYV20927.1"/>
    </source>
</evidence>
<name>A0ABY6JYT8_9GAMM</name>
<keyword evidence="3" id="KW-1185">Reference proteome</keyword>
<keyword evidence="1" id="KW-0472">Membrane</keyword>
<gene>
    <name evidence="2" type="ORF">K1Y77_17050</name>
</gene>
<keyword evidence="1" id="KW-0812">Transmembrane</keyword>
<feature type="transmembrane region" description="Helical" evidence="1">
    <location>
        <begin position="12"/>
        <end position="31"/>
    </location>
</feature>
<evidence type="ECO:0000313" key="3">
    <source>
        <dbReference type="Proteomes" id="UP001163082"/>
    </source>
</evidence>
<dbReference type="Proteomes" id="UP001163082">
    <property type="component" value="Plasmid unnamed"/>
</dbReference>
<dbReference type="EMBL" id="CP080628">
    <property type="protein sequence ID" value="UYV20927.1"/>
    <property type="molecule type" value="Genomic_DNA"/>
</dbReference>